<dbReference type="GO" id="GO:0046983">
    <property type="term" value="F:protein dimerization activity"/>
    <property type="evidence" value="ECO:0007669"/>
    <property type="project" value="InterPro"/>
</dbReference>
<evidence type="ECO:0000259" key="6">
    <source>
        <dbReference type="PROSITE" id="PS50888"/>
    </source>
</evidence>
<keyword evidence="3" id="KW-0805">Transcription regulation</keyword>
<accession>A0A426XVT9</accession>
<dbReference type="PROSITE" id="PS50888">
    <property type="entry name" value="BHLH"/>
    <property type="match status" value="1"/>
</dbReference>
<evidence type="ECO:0000256" key="5">
    <source>
        <dbReference type="ARBA" id="ARBA00023242"/>
    </source>
</evidence>
<gene>
    <name evidence="7" type="ORF">B296_00040466</name>
</gene>
<dbReference type="InterPro" id="IPR011598">
    <property type="entry name" value="bHLH_dom"/>
</dbReference>
<dbReference type="GO" id="GO:0005634">
    <property type="term" value="C:nucleus"/>
    <property type="evidence" value="ECO:0007669"/>
    <property type="project" value="UniProtKB-SubCell"/>
</dbReference>
<evidence type="ECO:0000313" key="8">
    <source>
        <dbReference type="Proteomes" id="UP000287651"/>
    </source>
</evidence>
<evidence type="ECO:0000313" key="7">
    <source>
        <dbReference type="EMBL" id="RRT43566.1"/>
    </source>
</evidence>
<comment type="caution">
    <text evidence="7">The sequence shown here is derived from an EMBL/GenBank/DDBJ whole genome shotgun (WGS) entry which is preliminary data.</text>
</comment>
<feature type="non-terminal residue" evidence="7">
    <location>
        <position position="1"/>
    </location>
</feature>
<dbReference type="PANTHER" id="PTHR31945">
    <property type="entry name" value="TRANSCRIPTION FACTOR SCREAM2-RELATED"/>
    <property type="match status" value="1"/>
</dbReference>
<dbReference type="InterPro" id="IPR054502">
    <property type="entry name" value="bHLH-TF_ACT-like_plant"/>
</dbReference>
<dbReference type="Pfam" id="PF00010">
    <property type="entry name" value="HLH"/>
    <property type="match status" value="1"/>
</dbReference>
<comment type="similarity">
    <text evidence="2">Belongs to the bHLH protein family.</text>
</comment>
<dbReference type="InterPro" id="IPR036638">
    <property type="entry name" value="HLH_DNA-bd_sf"/>
</dbReference>
<dbReference type="GO" id="GO:0043565">
    <property type="term" value="F:sequence-specific DNA binding"/>
    <property type="evidence" value="ECO:0007669"/>
    <property type="project" value="TreeGrafter"/>
</dbReference>
<feature type="domain" description="BHLH" evidence="6">
    <location>
        <begin position="148"/>
        <end position="206"/>
    </location>
</feature>
<keyword evidence="4" id="KW-0804">Transcription</keyword>
<dbReference type="Gene3D" id="4.10.280.10">
    <property type="entry name" value="Helix-loop-helix DNA-binding domain"/>
    <property type="match status" value="1"/>
</dbReference>
<dbReference type="EMBL" id="AMZH03017056">
    <property type="protein sequence ID" value="RRT43566.1"/>
    <property type="molecule type" value="Genomic_DNA"/>
</dbReference>
<keyword evidence="5" id="KW-0539">Nucleus</keyword>
<protein>
    <recommendedName>
        <fullName evidence="6">BHLH domain-containing protein</fullName>
    </recommendedName>
</protein>
<sequence length="282" mass="30889">KTMELDEHGFLEELLSLRRDAWDSFPAGMGEFLSCEGSMDCFQQSSALVPPSFTAFDGGVAMTVDPNFDCLSELYCPLGGGVYTAATTAAPEIQTSSVRSTLDDGELGLVHGEWQSACKVEVAQSGEAASMFELSGCVERKQKKKLEGMPSKNLMAERRRRKRLNDRLSMLRSVVPKISKEEIDGSPEKASLVSIFKELNSNEALVRNSPKFEVERRDNHDTRIEICCAAKPGLLLSTVSTLEALGLEIQQCVVSCFSDFGMRASCSEVGHLQALGYNILQL</sequence>
<dbReference type="AlphaFoldDB" id="A0A426XVT9"/>
<proteinExistence type="inferred from homology"/>
<dbReference type="PANTHER" id="PTHR31945:SF61">
    <property type="entry name" value="TRANSCRIPTION FACTOR BHLH3"/>
    <property type="match status" value="1"/>
</dbReference>
<organism evidence="7 8">
    <name type="scientific">Ensete ventricosum</name>
    <name type="common">Abyssinian banana</name>
    <name type="synonym">Musa ensete</name>
    <dbReference type="NCBI Taxonomy" id="4639"/>
    <lineage>
        <taxon>Eukaryota</taxon>
        <taxon>Viridiplantae</taxon>
        <taxon>Streptophyta</taxon>
        <taxon>Embryophyta</taxon>
        <taxon>Tracheophyta</taxon>
        <taxon>Spermatophyta</taxon>
        <taxon>Magnoliopsida</taxon>
        <taxon>Liliopsida</taxon>
        <taxon>Zingiberales</taxon>
        <taxon>Musaceae</taxon>
        <taxon>Ensete</taxon>
    </lineage>
</organism>
<reference evidence="7 8" key="1">
    <citation type="journal article" date="2014" name="Agronomy (Basel)">
        <title>A Draft Genome Sequence for Ensete ventricosum, the Drought-Tolerant Tree Against Hunger.</title>
        <authorList>
            <person name="Harrison J."/>
            <person name="Moore K.A."/>
            <person name="Paszkiewicz K."/>
            <person name="Jones T."/>
            <person name="Grant M."/>
            <person name="Ambacheew D."/>
            <person name="Muzemil S."/>
            <person name="Studholme D.J."/>
        </authorList>
    </citation>
    <scope>NUCLEOTIDE SEQUENCE [LARGE SCALE GENOMIC DNA]</scope>
</reference>
<name>A0A426XVT9_ENSVE</name>
<dbReference type="Proteomes" id="UP000287651">
    <property type="component" value="Unassembled WGS sequence"/>
</dbReference>
<comment type="subcellular location">
    <subcellularLocation>
        <location evidence="1">Nucleus</location>
    </subcellularLocation>
</comment>
<evidence type="ECO:0000256" key="4">
    <source>
        <dbReference type="ARBA" id="ARBA00023163"/>
    </source>
</evidence>
<evidence type="ECO:0000256" key="1">
    <source>
        <dbReference type="ARBA" id="ARBA00004123"/>
    </source>
</evidence>
<dbReference type="InterPro" id="IPR051358">
    <property type="entry name" value="TF_AMS/ICE1/BHLH6-like"/>
</dbReference>
<evidence type="ECO:0000256" key="2">
    <source>
        <dbReference type="ARBA" id="ARBA00005510"/>
    </source>
</evidence>
<dbReference type="Pfam" id="PF22754">
    <property type="entry name" value="bHLH-TF_ACT-like_plant"/>
    <property type="match status" value="1"/>
</dbReference>
<evidence type="ECO:0000256" key="3">
    <source>
        <dbReference type="ARBA" id="ARBA00023015"/>
    </source>
</evidence>
<dbReference type="SUPFAM" id="SSF47459">
    <property type="entry name" value="HLH, helix-loop-helix DNA-binding domain"/>
    <property type="match status" value="1"/>
</dbReference>
<dbReference type="GO" id="GO:0003700">
    <property type="term" value="F:DNA-binding transcription factor activity"/>
    <property type="evidence" value="ECO:0007669"/>
    <property type="project" value="TreeGrafter"/>
</dbReference>